<evidence type="ECO:0000259" key="3">
    <source>
        <dbReference type="Pfam" id="PF09113"/>
    </source>
</evidence>
<keyword evidence="1" id="KW-1015">Disulfide bond</keyword>
<feature type="domain" description="Peptide-N-glycosidase F C-terminal" evidence="3">
    <location>
        <begin position="192"/>
        <end position="289"/>
    </location>
</feature>
<name>A0ABP8MVI2_9BACT</name>
<dbReference type="InterPro" id="IPR015197">
    <property type="entry name" value="PngaseF_C"/>
</dbReference>
<evidence type="ECO:0000313" key="6">
    <source>
        <dbReference type="Proteomes" id="UP001501410"/>
    </source>
</evidence>
<dbReference type="RefSeq" id="WP_344825587.1">
    <property type="nucleotide sequence ID" value="NZ_BAABEZ010000022.1"/>
</dbReference>
<evidence type="ECO:0000256" key="2">
    <source>
        <dbReference type="SAM" id="SignalP"/>
    </source>
</evidence>
<keyword evidence="2" id="KW-0732">Signal</keyword>
<feature type="chain" id="PRO_5045353702" description="T9SS type A sorting domain-containing protein" evidence="2">
    <location>
        <begin position="20"/>
        <end position="644"/>
    </location>
</feature>
<protein>
    <recommendedName>
        <fullName evidence="7">T9SS type A sorting domain-containing protein</fullName>
    </recommendedName>
</protein>
<dbReference type="InterPro" id="IPR008977">
    <property type="entry name" value="PHM/PNGase_F_dom_sf"/>
</dbReference>
<evidence type="ECO:0000313" key="5">
    <source>
        <dbReference type="EMBL" id="GAA4454915.1"/>
    </source>
</evidence>
<gene>
    <name evidence="5" type="ORF">GCM10023092_17690</name>
</gene>
<comment type="caution">
    <text evidence="5">The sequence shown here is derived from an EMBL/GenBank/DDBJ whole genome shotgun (WGS) entry which is preliminary data.</text>
</comment>
<dbReference type="InterPro" id="IPR014784">
    <property type="entry name" value="Cu2_ascorb_mOase-like_C"/>
</dbReference>
<dbReference type="InterPro" id="IPR053251">
    <property type="entry name" value="N-glycanase"/>
</dbReference>
<accession>A0ABP8MVI2</accession>
<dbReference type="Pfam" id="PF18962">
    <property type="entry name" value="Por_Secre_tail"/>
    <property type="match status" value="1"/>
</dbReference>
<organism evidence="5 6">
    <name type="scientific">Rurimicrobium arvi</name>
    <dbReference type="NCBI Taxonomy" id="2049916"/>
    <lineage>
        <taxon>Bacteria</taxon>
        <taxon>Pseudomonadati</taxon>
        <taxon>Bacteroidota</taxon>
        <taxon>Chitinophagia</taxon>
        <taxon>Chitinophagales</taxon>
        <taxon>Chitinophagaceae</taxon>
        <taxon>Rurimicrobium</taxon>
    </lineage>
</organism>
<evidence type="ECO:0008006" key="7">
    <source>
        <dbReference type="Google" id="ProtNLM"/>
    </source>
</evidence>
<dbReference type="PANTHER" id="PTHR39319">
    <property type="entry name" value="SI:DKEY-256H2.1"/>
    <property type="match status" value="1"/>
</dbReference>
<dbReference type="PANTHER" id="PTHR39319:SF1">
    <property type="entry name" value="SI:DKEY-256H2.1"/>
    <property type="match status" value="1"/>
</dbReference>
<sequence>MKKLLCAAALAFFSMVAKAAPGDTTWVQAHYGKWLDYYNNFDTTVKFPDGTTKYRKIIMVFTLGKYACPGTPTYCSDWDYTVQTFLMNKRGDSLELGRLITPYGKGSRMGSTVTWNQPYYFDVTDFAPALVDSNTIRILYSGYSGGFTADIRFAMIEGTPERNVLAVQKLWAGSFAYGSTTDPIDNHFPSKTLNPPAGTDKARLAFNVTGHGADPNYCSEFCSKYYRVMKNSTMLAEKQIWRDNCGFNNLYPQSGTWVYDRGNWCPGAQVYTIYHDIAAAGTSPFDLAINFEPYSSSGSASYTTYATAIFYGPMNKTLDASLEDIIAPSDDPNHFRANVRTGYTTIKLRNSGSTAISSVTFEYGVTGSPLRTYTWTGSLAAQQDTVIDLPFVNSLLSATGTTLPYEVNILSVNGGADGDATNNRFTNTFTPAPEWPTYFVVNFQTNASTVGATSETSWQITDMASNVVVASRTGAAPNTLYNDTVRLGTGVYKLNVSDAGCDGLSFWANPSAGSGFFRIKPTPFTTQAVGGYYGGDFGCGFDQYFRVGVPTAIKELMSGATSGTMSVYPNPANARISVSLDLTGAVNGTLSVCDYTGRVVYSRPVNQPNTELDASGLTNGMYFVNYVPAENGAQKLQAKVVILR</sequence>
<dbReference type="NCBIfam" id="TIGR04183">
    <property type="entry name" value="Por_Secre_tail"/>
    <property type="match status" value="1"/>
</dbReference>
<dbReference type="Proteomes" id="UP001501410">
    <property type="component" value="Unassembled WGS sequence"/>
</dbReference>
<dbReference type="Gene3D" id="2.60.120.230">
    <property type="match status" value="2"/>
</dbReference>
<reference evidence="6" key="1">
    <citation type="journal article" date="2019" name="Int. J. Syst. Evol. Microbiol.">
        <title>The Global Catalogue of Microorganisms (GCM) 10K type strain sequencing project: providing services to taxonomists for standard genome sequencing and annotation.</title>
        <authorList>
            <consortium name="The Broad Institute Genomics Platform"/>
            <consortium name="The Broad Institute Genome Sequencing Center for Infectious Disease"/>
            <person name="Wu L."/>
            <person name="Ma J."/>
        </authorList>
    </citation>
    <scope>NUCLEOTIDE SEQUENCE [LARGE SCALE GENOMIC DNA]</scope>
    <source>
        <strain evidence="6">JCM 31921</strain>
    </source>
</reference>
<proteinExistence type="predicted"/>
<dbReference type="InterPro" id="IPR026444">
    <property type="entry name" value="Secre_tail"/>
</dbReference>
<feature type="domain" description="Secretion system C-terminal sorting" evidence="4">
    <location>
        <begin position="567"/>
        <end position="641"/>
    </location>
</feature>
<dbReference type="SUPFAM" id="SSF49742">
    <property type="entry name" value="PHM/PNGase F"/>
    <property type="match status" value="1"/>
</dbReference>
<keyword evidence="6" id="KW-1185">Reference proteome</keyword>
<evidence type="ECO:0000256" key="1">
    <source>
        <dbReference type="ARBA" id="ARBA00023157"/>
    </source>
</evidence>
<feature type="signal peptide" evidence="2">
    <location>
        <begin position="1"/>
        <end position="19"/>
    </location>
</feature>
<dbReference type="EMBL" id="BAABEZ010000022">
    <property type="protein sequence ID" value="GAA4454915.1"/>
    <property type="molecule type" value="Genomic_DNA"/>
</dbReference>
<dbReference type="Pfam" id="PF09113">
    <property type="entry name" value="N-glycanase_C"/>
    <property type="match status" value="1"/>
</dbReference>
<evidence type="ECO:0000259" key="4">
    <source>
        <dbReference type="Pfam" id="PF18962"/>
    </source>
</evidence>